<comment type="caution">
    <text evidence="1">The sequence shown here is derived from an EMBL/GenBank/DDBJ whole genome shotgun (WGS) entry which is preliminary data.</text>
</comment>
<dbReference type="AlphaFoldDB" id="A0A1Y2GS24"/>
<name>A0A1Y2GS24_9FUNG</name>
<dbReference type="GeneID" id="33568350"/>
<evidence type="ECO:0000313" key="1">
    <source>
        <dbReference type="EMBL" id="ORZ18285.1"/>
    </source>
</evidence>
<gene>
    <name evidence="1" type="ORF">BCR41DRAFT_370089</name>
</gene>
<keyword evidence="2" id="KW-1185">Reference proteome</keyword>
<reference evidence="1 2" key="1">
    <citation type="submission" date="2016-07" db="EMBL/GenBank/DDBJ databases">
        <title>Pervasive Adenine N6-methylation of Active Genes in Fungi.</title>
        <authorList>
            <consortium name="DOE Joint Genome Institute"/>
            <person name="Mondo S.J."/>
            <person name="Dannebaum R.O."/>
            <person name="Kuo R.C."/>
            <person name="Labutti K."/>
            <person name="Haridas S."/>
            <person name="Kuo A."/>
            <person name="Salamov A."/>
            <person name="Ahrendt S.R."/>
            <person name="Lipzen A."/>
            <person name="Sullivan W."/>
            <person name="Andreopoulos W.B."/>
            <person name="Clum A."/>
            <person name="Lindquist E."/>
            <person name="Daum C."/>
            <person name="Ramamoorthy G.K."/>
            <person name="Gryganskyi A."/>
            <person name="Culley D."/>
            <person name="Magnuson J.K."/>
            <person name="James T.Y."/>
            <person name="O'Malley M.A."/>
            <person name="Stajich J.E."/>
            <person name="Spatafora J.W."/>
            <person name="Visel A."/>
            <person name="Grigoriev I.V."/>
        </authorList>
    </citation>
    <scope>NUCLEOTIDE SEQUENCE [LARGE SCALE GENOMIC DNA]</scope>
    <source>
        <strain evidence="1 2">NRRL 3116</strain>
    </source>
</reference>
<evidence type="ECO:0000313" key="2">
    <source>
        <dbReference type="Proteomes" id="UP000193648"/>
    </source>
</evidence>
<protein>
    <submittedName>
        <fullName evidence="1">Uncharacterized protein</fullName>
    </submittedName>
</protein>
<sequence length="162" mass="18659">MNNRVHNGKVSCGENNRASALQRTGPGQNTDFCIFHNNFSSSVLSDRMGFCVVYCTCTWEEWIKYNPKEKTKELLCACTVAKDMDIMVSMPYMMLQEPDQLSVSIWQIFASTAKPIRMNMVDNSHHYYEEIHSKQKVKRDGETKAETLILNAAYNFNHAIYI</sequence>
<dbReference type="InParanoid" id="A0A1Y2GS24"/>
<dbReference type="EMBL" id="MCFF01000015">
    <property type="protein sequence ID" value="ORZ18285.1"/>
    <property type="molecule type" value="Genomic_DNA"/>
</dbReference>
<proteinExistence type="predicted"/>
<dbReference type="Proteomes" id="UP000193648">
    <property type="component" value="Unassembled WGS sequence"/>
</dbReference>
<accession>A0A1Y2GS24</accession>
<dbReference type="RefSeq" id="XP_021882080.1">
    <property type="nucleotide sequence ID" value="XM_022026507.1"/>
</dbReference>
<organism evidence="1 2">
    <name type="scientific">Lobosporangium transversale</name>
    <dbReference type="NCBI Taxonomy" id="64571"/>
    <lineage>
        <taxon>Eukaryota</taxon>
        <taxon>Fungi</taxon>
        <taxon>Fungi incertae sedis</taxon>
        <taxon>Mucoromycota</taxon>
        <taxon>Mortierellomycotina</taxon>
        <taxon>Mortierellomycetes</taxon>
        <taxon>Mortierellales</taxon>
        <taxon>Mortierellaceae</taxon>
        <taxon>Lobosporangium</taxon>
    </lineage>
</organism>